<dbReference type="PANTHER" id="PTHR31340:SF3">
    <property type="entry name" value="MITOCHONDRIAL GENOME MAINTENANCE EXONUCLEASE 1"/>
    <property type="match status" value="1"/>
</dbReference>
<comment type="subcellular location">
    <subcellularLocation>
        <location evidence="1">Mitochondrion</location>
    </subcellularLocation>
</comment>
<proteinExistence type="inferred from homology"/>
<gene>
    <name evidence="2" type="ORF">D915_009492</name>
</gene>
<dbReference type="GO" id="GO:0006264">
    <property type="term" value="P:mitochondrial DNA replication"/>
    <property type="evidence" value="ECO:0007669"/>
    <property type="project" value="TreeGrafter"/>
</dbReference>
<dbReference type="EC" id="3.1.-.-" evidence="1"/>
<evidence type="ECO:0000256" key="1">
    <source>
        <dbReference type="HAMAP-Rule" id="MF_03030"/>
    </source>
</evidence>
<keyword evidence="1" id="KW-0378">Hydrolase</keyword>
<evidence type="ECO:0000313" key="2">
    <source>
        <dbReference type="EMBL" id="THD19778.1"/>
    </source>
</evidence>
<dbReference type="AlphaFoldDB" id="A0A4E0RD61"/>
<evidence type="ECO:0000313" key="3">
    <source>
        <dbReference type="Proteomes" id="UP000230066"/>
    </source>
</evidence>
<accession>A0A4E0RD61</accession>
<dbReference type="GO" id="GO:0043504">
    <property type="term" value="P:mitochondrial DNA repair"/>
    <property type="evidence" value="ECO:0007669"/>
    <property type="project" value="UniProtKB-UniRule"/>
</dbReference>
<feature type="active site" evidence="1">
    <location>
        <position position="168"/>
    </location>
</feature>
<dbReference type="EMBL" id="JXXN02005625">
    <property type="protein sequence ID" value="THD19778.1"/>
    <property type="molecule type" value="Genomic_DNA"/>
</dbReference>
<keyword evidence="1" id="KW-0540">Nuclease</keyword>
<comment type="similarity">
    <text evidence="1">Belongs to the MGME1 family.</text>
</comment>
<keyword evidence="1" id="KW-0496">Mitochondrion</keyword>
<feature type="active site" evidence="1">
    <location>
        <position position="183"/>
    </location>
</feature>
<dbReference type="GO" id="GO:0005739">
    <property type="term" value="C:mitochondrion"/>
    <property type="evidence" value="ECO:0007669"/>
    <property type="project" value="UniProtKB-SubCell"/>
</dbReference>
<dbReference type="Proteomes" id="UP000230066">
    <property type="component" value="Unassembled WGS sequence"/>
</dbReference>
<comment type="caution">
    <text evidence="2">The sequence shown here is derived from an EMBL/GenBank/DDBJ whole genome shotgun (WGS) entry which is preliminary data.</text>
</comment>
<protein>
    <recommendedName>
        <fullName evidence="1">Mitochondrial genome maintenance exonuclease 1</fullName>
        <ecNumber evidence="1">3.1.-.-</ecNumber>
    </recommendedName>
</protein>
<dbReference type="GO" id="GO:0008297">
    <property type="term" value="F:single-stranded DNA exodeoxyribonuclease activity"/>
    <property type="evidence" value="ECO:0007669"/>
    <property type="project" value="UniProtKB-UniRule"/>
</dbReference>
<reference evidence="2" key="1">
    <citation type="submission" date="2019-03" db="EMBL/GenBank/DDBJ databases">
        <title>Improved annotation for the trematode Fasciola hepatica.</title>
        <authorList>
            <person name="Choi Y.-J."/>
            <person name="Martin J."/>
            <person name="Mitreva M."/>
        </authorList>
    </citation>
    <scope>NUCLEOTIDE SEQUENCE [LARGE SCALE GENOMIC DNA]</scope>
</reference>
<feature type="active site" evidence="1">
    <location>
        <position position="185"/>
    </location>
</feature>
<name>A0A4E0RD61_FASHE</name>
<dbReference type="HAMAP" id="MF_03030">
    <property type="entry name" value="MGME1"/>
    <property type="match status" value="1"/>
</dbReference>
<dbReference type="PANTHER" id="PTHR31340">
    <property type="entry name" value="MITOCHONDRIAL GENOME MAINTENANCE EXONUCLEASE 1"/>
    <property type="match status" value="1"/>
</dbReference>
<keyword evidence="1 2" id="KW-0269">Exonuclease</keyword>
<comment type="function">
    <text evidence="1">Metal-dependent single-stranded DNA (ssDNA) exonuclease involved in mitochondrial genome maintenance.</text>
</comment>
<keyword evidence="3" id="KW-1185">Reference proteome</keyword>
<organism evidence="2 3">
    <name type="scientific">Fasciola hepatica</name>
    <name type="common">Liver fluke</name>
    <dbReference type="NCBI Taxonomy" id="6192"/>
    <lineage>
        <taxon>Eukaryota</taxon>
        <taxon>Metazoa</taxon>
        <taxon>Spiralia</taxon>
        <taxon>Lophotrochozoa</taxon>
        <taxon>Platyhelminthes</taxon>
        <taxon>Trematoda</taxon>
        <taxon>Digenea</taxon>
        <taxon>Plagiorchiida</taxon>
        <taxon>Echinostomata</taxon>
        <taxon>Echinostomatoidea</taxon>
        <taxon>Fasciolidae</taxon>
        <taxon>Fasciola</taxon>
    </lineage>
</organism>
<sequence>MKIFAPLWKTLYQQSVPSFLVFPSIKTTWSCSNFSSFGCKPSVFGPDEPSFLPSCEAVTSQAFPTVSTILSKTISPESAAILQKWQDKKRKELGDAAFAEYLQNMKKLGQRVHSVIQQRLLTGELPKVMDKSVENYCRSVEHLLKHVRTVCVEMQCVHPELRYRGRLDSVVHLKPDGDHILTEWKTIHESRRITTIERTYDAPIQVAAYLGAYNSIRPPGTKPIKLGMLVYAYADGYPADRILLRPSDVEHFWSIWCDRVHAYHAQVSEL</sequence>